<dbReference type="Proteomes" id="UP000027222">
    <property type="component" value="Unassembled WGS sequence"/>
</dbReference>
<name>A0A067U3K0_GALM3</name>
<dbReference type="InterPro" id="IPR018620">
    <property type="entry name" value="Ubiquitin3-bd_protein_But2_C"/>
</dbReference>
<dbReference type="AlphaFoldDB" id="A0A067U3K0"/>
<feature type="domain" description="Ubiquitin 3 binding protein But2 C-terminal" evidence="2">
    <location>
        <begin position="102"/>
        <end position="209"/>
    </location>
</feature>
<gene>
    <name evidence="3" type="ORF">GALMADRAFT_397477</name>
</gene>
<dbReference type="Pfam" id="PF09792">
    <property type="entry name" value="But2"/>
    <property type="match status" value="1"/>
</dbReference>
<protein>
    <recommendedName>
        <fullName evidence="2">Ubiquitin 3 binding protein But2 C-terminal domain-containing protein</fullName>
    </recommendedName>
</protein>
<evidence type="ECO:0000313" key="3">
    <source>
        <dbReference type="EMBL" id="KDR85988.1"/>
    </source>
</evidence>
<keyword evidence="1" id="KW-1133">Transmembrane helix</keyword>
<accession>A0A067U3K0</accession>
<dbReference type="HOGENOM" id="CLU_055652_0_1_1"/>
<sequence length="238" mass="26894">MVAGLIIFVLVDLLAFAFIARLLLEARSLDGPDDMEFRNPYIGLDELYTFSNIRPSRYNKIINEPRLSAQISPAEPNRVFPIDAHRWLSDFGVLSPPDRHLQVSKAIHTVLQFNVLDYGMEKCALAARLPKRGDVLPHPYSLPATGDVVRLAVCEVDVKRPLKEREMSWSKRPTCIRELGILEARIGEEVEMAPFSCKSGSFIGYQISCPEDSSGCDVDVWTNHNQTWGVFINQYQTI</sequence>
<evidence type="ECO:0000256" key="1">
    <source>
        <dbReference type="SAM" id="Phobius"/>
    </source>
</evidence>
<dbReference type="EMBL" id="KL142367">
    <property type="protein sequence ID" value="KDR85988.1"/>
    <property type="molecule type" value="Genomic_DNA"/>
</dbReference>
<proteinExistence type="predicted"/>
<dbReference type="OrthoDB" id="61113at2759"/>
<reference evidence="4" key="1">
    <citation type="journal article" date="2014" name="Proc. Natl. Acad. Sci. U.S.A.">
        <title>Extensive sampling of basidiomycete genomes demonstrates inadequacy of the white-rot/brown-rot paradigm for wood decay fungi.</title>
        <authorList>
            <person name="Riley R."/>
            <person name="Salamov A.A."/>
            <person name="Brown D.W."/>
            <person name="Nagy L.G."/>
            <person name="Floudas D."/>
            <person name="Held B.W."/>
            <person name="Levasseur A."/>
            <person name="Lombard V."/>
            <person name="Morin E."/>
            <person name="Otillar R."/>
            <person name="Lindquist E.A."/>
            <person name="Sun H."/>
            <person name="LaButti K.M."/>
            <person name="Schmutz J."/>
            <person name="Jabbour D."/>
            <person name="Luo H."/>
            <person name="Baker S.E."/>
            <person name="Pisabarro A.G."/>
            <person name="Walton J.D."/>
            <person name="Blanchette R.A."/>
            <person name="Henrissat B."/>
            <person name="Martin F."/>
            <person name="Cullen D."/>
            <person name="Hibbett D.S."/>
            <person name="Grigoriev I.V."/>
        </authorList>
    </citation>
    <scope>NUCLEOTIDE SEQUENCE [LARGE SCALE GENOMIC DNA]</scope>
    <source>
        <strain evidence="4">CBS 339.88</strain>
    </source>
</reference>
<evidence type="ECO:0000313" key="4">
    <source>
        <dbReference type="Proteomes" id="UP000027222"/>
    </source>
</evidence>
<keyword evidence="1" id="KW-0472">Membrane</keyword>
<keyword evidence="4" id="KW-1185">Reference proteome</keyword>
<dbReference type="STRING" id="685588.A0A067U3K0"/>
<feature type="transmembrane region" description="Helical" evidence="1">
    <location>
        <begin position="6"/>
        <end position="24"/>
    </location>
</feature>
<keyword evidence="1" id="KW-0812">Transmembrane</keyword>
<evidence type="ECO:0000259" key="2">
    <source>
        <dbReference type="Pfam" id="PF09792"/>
    </source>
</evidence>
<organism evidence="3 4">
    <name type="scientific">Galerina marginata (strain CBS 339.88)</name>
    <dbReference type="NCBI Taxonomy" id="685588"/>
    <lineage>
        <taxon>Eukaryota</taxon>
        <taxon>Fungi</taxon>
        <taxon>Dikarya</taxon>
        <taxon>Basidiomycota</taxon>
        <taxon>Agaricomycotina</taxon>
        <taxon>Agaricomycetes</taxon>
        <taxon>Agaricomycetidae</taxon>
        <taxon>Agaricales</taxon>
        <taxon>Agaricineae</taxon>
        <taxon>Strophariaceae</taxon>
        <taxon>Galerina</taxon>
    </lineage>
</organism>